<dbReference type="Pfam" id="PF13450">
    <property type="entry name" value="NAD_binding_8"/>
    <property type="match status" value="1"/>
</dbReference>
<organism evidence="3 4">
    <name type="scientific">Pseudocercospora fuligena</name>
    <dbReference type="NCBI Taxonomy" id="685502"/>
    <lineage>
        <taxon>Eukaryota</taxon>
        <taxon>Fungi</taxon>
        <taxon>Dikarya</taxon>
        <taxon>Ascomycota</taxon>
        <taxon>Pezizomycotina</taxon>
        <taxon>Dothideomycetes</taxon>
        <taxon>Dothideomycetidae</taxon>
        <taxon>Mycosphaerellales</taxon>
        <taxon>Mycosphaerellaceae</taxon>
        <taxon>Pseudocercospora</taxon>
    </lineage>
</organism>
<feature type="region of interest" description="Disordered" evidence="2">
    <location>
        <begin position="1"/>
        <end position="25"/>
    </location>
</feature>
<name>A0A8H6RFR0_9PEZI</name>
<dbReference type="Gene3D" id="3.50.50.60">
    <property type="entry name" value="FAD/NAD(P)-binding domain"/>
    <property type="match status" value="2"/>
</dbReference>
<dbReference type="GO" id="GO:0004497">
    <property type="term" value="F:monooxygenase activity"/>
    <property type="evidence" value="ECO:0007669"/>
    <property type="project" value="UniProtKB-KW"/>
</dbReference>
<dbReference type="InterPro" id="IPR036188">
    <property type="entry name" value="FAD/NAD-bd_sf"/>
</dbReference>
<dbReference type="OrthoDB" id="74360at2759"/>
<reference evidence="3" key="1">
    <citation type="submission" date="2020-04" db="EMBL/GenBank/DDBJ databases">
        <title>Draft genome resource of the tomato pathogen Pseudocercospora fuligena.</title>
        <authorList>
            <person name="Zaccaron A."/>
        </authorList>
    </citation>
    <scope>NUCLEOTIDE SEQUENCE</scope>
    <source>
        <strain evidence="3">PF001</strain>
    </source>
</reference>
<evidence type="ECO:0000313" key="4">
    <source>
        <dbReference type="Proteomes" id="UP000660729"/>
    </source>
</evidence>
<dbReference type="PANTHER" id="PTHR42877">
    <property type="entry name" value="L-ORNITHINE N(5)-MONOOXYGENASE-RELATED"/>
    <property type="match status" value="1"/>
</dbReference>
<gene>
    <name evidence="3" type="ORF">HII31_08602</name>
</gene>
<proteinExistence type="inferred from homology"/>
<comment type="caution">
    <text evidence="3">The sequence shown here is derived from an EMBL/GenBank/DDBJ whole genome shotgun (WGS) entry which is preliminary data.</text>
</comment>
<keyword evidence="3" id="KW-0503">Monooxygenase</keyword>
<sequence length="605" mass="68019">MVFGSKATSGLPDGEHIPDDQPGGKYGYRLGHSNGSYTIPDRVLNTVDDRKVRVLTIGAGVSGISMAYLIQRDCTNVEHVIYEKNGDIGGTWLENRYPGCACDVPSHAYTYAFALNADWPKYLSSSDDIFRYLARVVDCFELRPFMKFSTSNVETGETFRDTCHILIGANGLLNSWKYPEEVEGLSNFKGKLVHTARWPDEYGPEQWSQERVAILGSGASAIQVLPAMQSTVKHIDTFVRTPVWFAELAGHAGQNSDYSIERREKLRDDTSELLSTARQIESGLNGLMGIKAMMEHSAESMAVRQYFQKRMQEHLQDGSIYEQLLPNFAVGCRRLTPGDPYMKAIQASNVKLHKAAVTEVDGNRVIDADGNACEVDTIICATGFDVSYVPRYRITGKNGVTLQEKWRTIPEGYMGLAVPDMPNYYLFQGPTFPVSNGSVMGPLQSVGAYIVQMIHKMQRERIHSFVPKQNVADAFNEHTQVWIAGSTWSDPNCRSWYKNNETGRVNAVWPGSSLHYCEMIATPRFEDYEIKYEDSANMFAFMGLGFTKNQVIENGDLAPYMNETVLEKKFYSFELNADEEERIKNRKYRVHDGPNRVAKTTSSAH</sequence>
<keyword evidence="3" id="KW-0560">Oxidoreductase</keyword>
<dbReference type="SUPFAM" id="SSF51905">
    <property type="entry name" value="FAD/NAD(P)-binding domain"/>
    <property type="match status" value="1"/>
</dbReference>
<dbReference type="Proteomes" id="UP000660729">
    <property type="component" value="Unassembled WGS sequence"/>
</dbReference>
<comment type="similarity">
    <text evidence="1">Belongs to the FAD-binding monooxygenase family.</text>
</comment>
<accession>A0A8H6RFR0</accession>
<evidence type="ECO:0000256" key="1">
    <source>
        <dbReference type="ARBA" id="ARBA00010139"/>
    </source>
</evidence>
<evidence type="ECO:0000256" key="2">
    <source>
        <dbReference type="SAM" id="MobiDB-lite"/>
    </source>
</evidence>
<keyword evidence="4" id="KW-1185">Reference proteome</keyword>
<dbReference type="EMBL" id="JABCIY010000175">
    <property type="protein sequence ID" value="KAF7190271.1"/>
    <property type="molecule type" value="Genomic_DNA"/>
</dbReference>
<protein>
    <submittedName>
        <fullName evidence="3">FAD-binding monooxygenase moxY</fullName>
    </submittedName>
</protein>
<feature type="non-terminal residue" evidence="3">
    <location>
        <position position="605"/>
    </location>
</feature>
<evidence type="ECO:0000313" key="3">
    <source>
        <dbReference type="EMBL" id="KAF7190271.1"/>
    </source>
</evidence>
<dbReference type="AlphaFoldDB" id="A0A8H6RFR0"/>
<dbReference type="PANTHER" id="PTHR42877:SF1">
    <property type="entry name" value="FAD-BINDING MONOOXYGENASE STCW"/>
    <property type="match status" value="1"/>
</dbReference>
<dbReference type="InterPro" id="IPR051209">
    <property type="entry name" value="FAD-bind_Monooxygenase_sf"/>
</dbReference>